<dbReference type="NCBIfam" id="NF001399">
    <property type="entry name" value="PRK00283.1"/>
    <property type="match status" value="1"/>
</dbReference>
<organism evidence="13 14">
    <name type="scientific">Desulfobaculum bizertense DSM 18034</name>
    <dbReference type="NCBI Taxonomy" id="1121442"/>
    <lineage>
        <taxon>Bacteria</taxon>
        <taxon>Pseudomonadati</taxon>
        <taxon>Thermodesulfobacteriota</taxon>
        <taxon>Desulfovibrionia</taxon>
        <taxon>Desulfovibrionales</taxon>
        <taxon>Desulfovibrionaceae</taxon>
        <taxon>Desulfobaculum</taxon>
    </lineage>
</organism>
<evidence type="ECO:0000256" key="8">
    <source>
        <dbReference type="ARBA" id="ARBA00023172"/>
    </source>
</evidence>
<evidence type="ECO:0000256" key="10">
    <source>
        <dbReference type="HAMAP-Rule" id="MF_01808"/>
    </source>
</evidence>
<dbReference type="GO" id="GO:0005737">
    <property type="term" value="C:cytoplasm"/>
    <property type="evidence" value="ECO:0007669"/>
    <property type="project" value="UniProtKB-SubCell"/>
</dbReference>
<feature type="active site" evidence="10">
    <location>
        <position position="281"/>
    </location>
</feature>
<evidence type="ECO:0000313" key="13">
    <source>
        <dbReference type="EMBL" id="SKA71163.1"/>
    </source>
</evidence>
<dbReference type="InterPro" id="IPR002104">
    <property type="entry name" value="Integrase_catalytic"/>
</dbReference>
<dbReference type="RefSeq" id="WP_078684719.1">
    <property type="nucleotide sequence ID" value="NZ_FUYA01000004.1"/>
</dbReference>
<dbReference type="InterPro" id="IPR044068">
    <property type="entry name" value="CB"/>
</dbReference>
<keyword evidence="3 10" id="KW-0963">Cytoplasm</keyword>
<evidence type="ECO:0000256" key="7">
    <source>
        <dbReference type="ARBA" id="ARBA00023125"/>
    </source>
</evidence>
<gene>
    <name evidence="10" type="primary">xerC</name>
    <name evidence="13" type="ORF">SAMN02745702_01426</name>
</gene>
<dbReference type="PANTHER" id="PTHR30349:SF81">
    <property type="entry name" value="TYROSINE RECOMBINASE XERC"/>
    <property type="match status" value="1"/>
</dbReference>
<dbReference type="SUPFAM" id="SSF56349">
    <property type="entry name" value="DNA breaking-rejoining enzymes"/>
    <property type="match status" value="1"/>
</dbReference>
<dbReference type="InterPro" id="IPR023009">
    <property type="entry name" value="Tyrosine_recombinase_XerC/XerD"/>
</dbReference>
<dbReference type="InterPro" id="IPR050090">
    <property type="entry name" value="Tyrosine_recombinase_XerCD"/>
</dbReference>
<dbReference type="NCBIfam" id="NF040815">
    <property type="entry name" value="recomb_XerA_Arch"/>
    <property type="match status" value="1"/>
</dbReference>
<dbReference type="GO" id="GO:0006313">
    <property type="term" value="P:DNA transposition"/>
    <property type="evidence" value="ECO:0007669"/>
    <property type="project" value="UniProtKB-UniRule"/>
</dbReference>
<proteinExistence type="inferred from homology"/>
<feature type="domain" description="Core-binding (CB)" evidence="12">
    <location>
        <begin position="16"/>
        <end position="101"/>
    </location>
</feature>
<dbReference type="InterPro" id="IPR004107">
    <property type="entry name" value="Integrase_SAM-like_N"/>
</dbReference>
<dbReference type="STRING" id="1121442.SAMN02745702_01426"/>
<dbReference type="GO" id="GO:0009037">
    <property type="term" value="F:tyrosine-based site-specific recombinase activity"/>
    <property type="evidence" value="ECO:0007669"/>
    <property type="project" value="UniProtKB-UniRule"/>
</dbReference>
<dbReference type="Gene3D" id="1.10.443.10">
    <property type="entry name" value="Intergrase catalytic core"/>
    <property type="match status" value="1"/>
</dbReference>
<keyword evidence="8 10" id="KW-0233">DNA recombination</keyword>
<comment type="similarity">
    <text evidence="10">Belongs to the 'phage' integrase family. XerC subfamily.</text>
</comment>
<evidence type="ECO:0000256" key="2">
    <source>
        <dbReference type="ARBA" id="ARBA00010450"/>
    </source>
</evidence>
<evidence type="ECO:0000256" key="3">
    <source>
        <dbReference type="ARBA" id="ARBA00022490"/>
    </source>
</evidence>
<accession>A0A1T4W1P2</accession>
<dbReference type="PANTHER" id="PTHR30349">
    <property type="entry name" value="PHAGE INTEGRASE-RELATED"/>
    <property type="match status" value="1"/>
</dbReference>
<keyword evidence="6 10" id="KW-0229">DNA integration</keyword>
<dbReference type="Proteomes" id="UP000189733">
    <property type="component" value="Unassembled WGS sequence"/>
</dbReference>
<dbReference type="CDD" id="cd00798">
    <property type="entry name" value="INT_XerDC_C"/>
    <property type="match status" value="1"/>
</dbReference>
<comment type="subcellular location">
    <subcellularLocation>
        <location evidence="1 10">Cytoplasm</location>
    </subcellularLocation>
</comment>
<dbReference type="InterPro" id="IPR011932">
    <property type="entry name" value="Recomb_XerD"/>
</dbReference>
<dbReference type="GO" id="GO:0007059">
    <property type="term" value="P:chromosome segregation"/>
    <property type="evidence" value="ECO:0007669"/>
    <property type="project" value="UniProtKB-UniRule"/>
</dbReference>
<dbReference type="GO" id="GO:0051301">
    <property type="term" value="P:cell division"/>
    <property type="evidence" value="ECO:0007669"/>
    <property type="project" value="UniProtKB-KW"/>
</dbReference>
<comment type="function">
    <text evidence="10">Site-specific tyrosine recombinase, which acts by catalyzing the cutting and rejoining of the recombining DNA molecules. The XerC-XerD complex is essential to convert dimers of the bacterial chromosome into monomers to permit their segregation at cell division. It also contributes to the segregational stability of plasmids.</text>
</comment>
<dbReference type="EMBL" id="FUYA01000004">
    <property type="protein sequence ID" value="SKA71163.1"/>
    <property type="molecule type" value="Genomic_DNA"/>
</dbReference>
<comment type="similarity">
    <text evidence="2">Belongs to the 'phage' integrase family. XerD subfamily.</text>
</comment>
<dbReference type="PROSITE" id="PS51900">
    <property type="entry name" value="CB"/>
    <property type="match status" value="1"/>
</dbReference>
<feature type="active site" evidence="10">
    <location>
        <position position="162"/>
    </location>
</feature>
<protein>
    <recommendedName>
        <fullName evidence="10">Tyrosine recombinase XerC</fullName>
    </recommendedName>
</protein>
<dbReference type="Pfam" id="PF02899">
    <property type="entry name" value="Phage_int_SAM_1"/>
    <property type="match status" value="1"/>
</dbReference>
<evidence type="ECO:0000313" key="14">
    <source>
        <dbReference type="Proteomes" id="UP000189733"/>
    </source>
</evidence>
<evidence type="ECO:0000259" key="11">
    <source>
        <dbReference type="PROSITE" id="PS51898"/>
    </source>
</evidence>
<evidence type="ECO:0000256" key="5">
    <source>
        <dbReference type="ARBA" id="ARBA00022829"/>
    </source>
</evidence>
<dbReference type="PROSITE" id="PS51898">
    <property type="entry name" value="TYR_RECOMBINASE"/>
    <property type="match status" value="1"/>
</dbReference>
<dbReference type="InterPro" id="IPR010998">
    <property type="entry name" value="Integrase_recombinase_N"/>
</dbReference>
<evidence type="ECO:0000256" key="9">
    <source>
        <dbReference type="ARBA" id="ARBA00023306"/>
    </source>
</evidence>
<feature type="active site" description="O-(3'-phospho-DNA)-tyrosine intermediate" evidence="10">
    <location>
        <position position="290"/>
    </location>
</feature>
<keyword evidence="9 10" id="KW-0131">Cell cycle</keyword>
<feature type="active site" evidence="10">
    <location>
        <position position="255"/>
    </location>
</feature>
<dbReference type="Pfam" id="PF00589">
    <property type="entry name" value="Phage_integrase"/>
    <property type="match status" value="1"/>
</dbReference>
<dbReference type="OrthoDB" id="9801717at2"/>
<evidence type="ECO:0000259" key="12">
    <source>
        <dbReference type="PROSITE" id="PS51900"/>
    </source>
</evidence>
<evidence type="ECO:0000256" key="4">
    <source>
        <dbReference type="ARBA" id="ARBA00022618"/>
    </source>
</evidence>
<dbReference type="AlphaFoldDB" id="A0A1T4W1P2"/>
<dbReference type="NCBIfam" id="TIGR02225">
    <property type="entry name" value="recomb_XerD"/>
    <property type="match status" value="1"/>
</dbReference>
<dbReference type="InterPro" id="IPR011010">
    <property type="entry name" value="DNA_brk_join_enz"/>
</dbReference>
<feature type="active site" evidence="10">
    <location>
        <position position="258"/>
    </location>
</feature>
<name>A0A1T4W1P2_9BACT</name>
<dbReference type="GO" id="GO:0003677">
    <property type="term" value="F:DNA binding"/>
    <property type="evidence" value="ECO:0007669"/>
    <property type="project" value="UniProtKB-UniRule"/>
</dbReference>
<evidence type="ECO:0000256" key="1">
    <source>
        <dbReference type="ARBA" id="ARBA00004496"/>
    </source>
</evidence>
<dbReference type="Gene3D" id="1.10.150.130">
    <property type="match status" value="1"/>
</dbReference>
<reference evidence="13 14" key="1">
    <citation type="submission" date="2017-02" db="EMBL/GenBank/DDBJ databases">
        <authorList>
            <person name="Peterson S.W."/>
        </authorList>
    </citation>
    <scope>NUCLEOTIDE SEQUENCE [LARGE SCALE GENOMIC DNA]</scope>
    <source>
        <strain evidence="13 14">DSM 18034</strain>
    </source>
</reference>
<keyword evidence="7 10" id="KW-0238">DNA-binding</keyword>
<dbReference type="HAMAP" id="MF_01808">
    <property type="entry name" value="Recomb_XerC_XerD"/>
    <property type="match status" value="1"/>
</dbReference>
<comment type="subunit">
    <text evidence="10">Forms a cyclic heterotetrameric complex composed of two molecules of XerC and two molecules of XerD.</text>
</comment>
<keyword evidence="14" id="KW-1185">Reference proteome</keyword>
<keyword evidence="5 10" id="KW-0159">Chromosome partition</keyword>
<sequence>MSTQQQDTIAPGARKHVTHPFLDTYLEYLLVVRGLSENSLKAYESDLSGFVAFLKEKRAQLENITQEDLSLYLYYLRSKGLQNRSLARNMSALRGFFSWLDEQGKLPGNPAEYLENPKLPQKLPEVLSKEEMAAVLEQPRTEEKLGFRDRTMLELLYAAGLRVSELIQLKPFDFDPQVGVLKVFGKGAKERLVPIHFAAQEFLETYINHWRSSFSPVEDKLFLNRSGKGLTRQAVWKCVKRYAAQAGITREISPHTFRHSFATHLLEGGADLRTVQVLLGHADISATEIYTHVQSGRLRRMHNDFHPRSSIKTENEHPASNLKD</sequence>
<feature type="domain" description="Tyr recombinase" evidence="11">
    <location>
        <begin position="122"/>
        <end position="303"/>
    </location>
</feature>
<evidence type="ECO:0000256" key="6">
    <source>
        <dbReference type="ARBA" id="ARBA00022908"/>
    </source>
</evidence>
<feature type="active site" evidence="10">
    <location>
        <position position="186"/>
    </location>
</feature>
<keyword evidence="4 10" id="KW-0132">Cell division</keyword>
<dbReference type="InterPro" id="IPR013762">
    <property type="entry name" value="Integrase-like_cat_sf"/>
</dbReference>